<evidence type="ECO:0000256" key="1">
    <source>
        <dbReference type="ARBA" id="ARBA00003540"/>
    </source>
</evidence>
<dbReference type="EMBL" id="FAXN01000016">
    <property type="protein sequence ID" value="CUV65105.1"/>
    <property type="molecule type" value="Genomic_DNA"/>
</dbReference>
<name>A0A0S4XMY0_9BACT</name>
<evidence type="ECO:0000256" key="12">
    <source>
        <dbReference type="ARBA" id="ARBA00023136"/>
    </source>
</evidence>
<keyword evidence="6 13" id="KW-0813">Transport</keyword>
<proteinExistence type="inferred from homology"/>
<dbReference type="NCBIfam" id="TIGR02804">
    <property type="entry name" value="ExbD_2"/>
    <property type="match status" value="1"/>
</dbReference>
<evidence type="ECO:0000313" key="15">
    <source>
        <dbReference type="EMBL" id="CUV65105.1"/>
    </source>
</evidence>
<keyword evidence="9 13" id="KW-0812">Transmembrane</keyword>
<evidence type="ECO:0000256" key="14">
    <source>
        <dbReference type="SAM" id="Phobius"/>
    </source>
</evidence>
<gene>
    <name evidence="15" type="primary">exbD</name>
    <name evidence="15" type="ORF">BN3087_180008</name>
</gene>
<evidence type="ECO:0000256" key="2">
    <source>
        <dbReference type="ARBA" id="ARBA00004249"/>
    </source>
</evidence>
<evidence type="ECO:0000256" key="3">
    <source>
        <dbReference type="ARBA" id="ARBA00005811"/>
    </source>
</evidence>
<evidence type="ECO:0000256" key="5">
    <source>
        <dbReference type="ARBA" id="ARBA00022090"/>
    </source>
</evidence>
<protein>
    <recommendedName>
        <fullName evidence="5">Biopolymer transport protein ExbD</fullName>
    </recommendedName>
</protein>
<sequence length="125" mass="14124">MQIKKFDSINVVPFIDIMLVLLVIVLTTASFIQTGVIKVNLPIANSQIKLDEKKEIKIAIKQDGKVYINDIEVKQNDLQTKLLTFPKESPVNLSCDKNAKFDNFVFVVDILKNNGYENLGIVTKK</sequence>
<dbReference type="GO" id="GO:0005886">
    <property type="term" value="C:plasma membrane"/>
    <property type="evidence" value="ECO:0007669"/>
    <property type="project" value="UniProtKB-SubCell"/>
</dbReference>
<dbReference type="AlphaFoldDB" id="A0A0S4XMY0"/>
<dbReference type="GO" id="GO:0015031">
    <property type="term" value="P:protein transport"/>
    <property type="evidence" value="ECO:0007669"/>
    <property type="project" value="UniProtKB-KW"/>
</dbReference>
<keyword evidence="10 13" id="KW-0653">Protein transport</keyword>
<evidence type="ECO:0000256" key="7">
    <source>
        <dbReference type="ARBA" id="ARBA00022475"/>
    </source>
</evidence>
<evidence type="ECO:0000256" key="8">
    <source>
        <dbReference type="ARBA" id="ARBA00022519"/>
    </source>
</evidence>
<comment type="function">
    <text evidence="1">Involved in the TonB-dependent energy-dependent transport of various receptor-bound substrates.</text>
</comment>
<dbReference type="GO" id="GO:0022857">
    <property type="term" value="F:transmembrane transporter activity"/>
    <property type="evidence" value="ECO:0007669"/>
    <property type="project" value="InterPro"/>
</dbReference>
<evidence type="ECO:0000256" key="4">
    <source>
        <dbReference type="ARBA" id="ARBA00011471"/>
    </source>
</evidence>
<dbReference type="Gene3D" id="3.30.420.270">
    <property type="match status" value="1"/>
</dbReference>
<dbReference type="InterPro" id="IPR014171">
    <property type="entry name" value="TonB_ExbD_2"/>
</dbReference>
<dbReference type="PANTHER" id="PTHR30558">
    <property type="entry name" value="EXBD MEMBRANE COMPONENT OF PMF-DRIVEN MACROMOLECULE IMPORT SYSTEM"/>
    <property type="match status" value="1"/>
</dbReference>
<dbReference type="InterPro" id="IPR003400">
    <property type="entry name" value="ExbD"/>
</dbReference>
<evidence type="ECO:0000256" key="13">
    <source>
        <dbReference type="RuleBase" id="RU003879"/>
    </source>
</evidence>
<feature type="transmembrane region" description="Helical" evidence="14">
    <location>
        <begin position="12"/>
        <end position="32"/>
    </location>
</feature>
<dbReference type="Pfam" id="PF02472">
    <property type="entry name" value="ExbD"/>
    <property type="match status" value="1"/>
</dbReference>
<reference evidence="15" key="1">
    <citation type="submission" date="2015-11" db="EMBL/GenBank/DDBJ databases">
        <authorList>
            <person name="Zhang Y."/>
            <person name="Guo Z."/>
        </authorList>
    </citation>
    <scope>NUCLEOTIDE SEQUENCE</scope>
    <source>
        <strain evidence="15">BN30871</strain>
    </source>
</reference>
<dbReference type="PANTHER" id="PTHR30558:SF12">
    <property type="entry name" value="BIOPOLYMER TRANSPORT PROTEIN EXBD"/>
    <property type="match status" value="1"/>
</dbReference>
<evidence type="ECO:0000256" key="6">
    <source>
        <dbReference type="ARBA" id="ARBA00022448"/>
    </source>
</evidence>
<comment type="similarity">
    <text evidence="3 13">Belongs to the ExbD/TolR family.</text>
</comment>
<keyword evidence="12 14" id="KW-0472">Membrane</keyword>
<keyword evidence="7" id="KW-1003">Cell membrane</keyword>
<comment type="subunit">
    <text evidence="4">The accessory proteins ExbB and ExbD seem to form a complex with TonB.</text>
</comment>
<keyword evidence="11 14" id="KW-1133">Transmembrane helix</keyword>
<accession>A0A0S4XMY0</accession>
<comment type="subcellular location">
    <subcellularLocation>
        <location evidence="2">Cell inner membrane</location>
        <topology evidence="2">Single-pass type II membrane protein</topology>
    </subcellularLocation>
    <subcellularLocation>
        <location evidence="13">Cell membrane</location>
        <topology evidence="13">Single-pass type II membrane protein</topology>
    </subcellularLocation>
</comment>
<evidence type="ECO:0000256" key="9">
    <source>
        <dbReference type="ARBA" id="ARBA00022692"/>
    </source>
</evidence>
<keyword evidence="8" id="KW-0997">Cell inner membrane</keyword>
<evidence type="ECO:0000256" key="11">
    <source>
        <dbReference type="ARBA" id="ARBA00022989"/>
    </source>
</evidence>
<organism evidence="15">
    <name type="scientific">Sulfurovum sp. enrichment culture clone C5</name>
    <dbReference type="NCBI Taxonomy" id="497650"/>
    <lineage>
        <taxon>Bacteria</taxon>
        <taxon>Pseudomonadati</taxon>
        <taxon>Campylobacterota</taxon>
        <taxon>Epsilonproteobacteria</taxon>
        <taxon>Campylobacterales</taxon>
        <taxon>Sulfurovaceae</taxon>
        <taxon>Sulfurovum</taxon>
        <taxon>environmental samples</taxon>
    </lineage>
</organism>
<evidence type="ECO:0000256" key="10">
    <source>
        <dbReference type="ARBA" id="ARBA00022927"/>
    </source>
</evidence>